<feature type="domain" description="Calponin-homology (CH)" evidence="3">
    <location>
        <begin position="160"/>
        <end position="277"/>
    </location>
</feature>
<dbReference type="InterPro" id="IPR036872">
    <property type="entry name" value="CH_dom_sf"/>
</dbReference>
<dbReference type="PANTHER" id="PTHR14149:SF14">
    <property type="entry name" value="CALPONIN-HOMOLOGY (CH) DOMAIN-CONTAINING PROTEIN"/>
    <property type="match status" value="1"/>
</dbReference>
<dbReference type="Proteomes" id="UP000245383">
    <property type="component" value="Unassembled WGS sequence"/>
</dbReference>
<dbReference type="PROSITE" id="PS50021">
    <property type="entry name" value="CH"/>
    <property type="match status" value="1"/>
</dbReference>
<dbReference type="GO" id="GO:0005516">
    <property type="term" value="F:calmodulin binding"/>
    <property type="evidence" value="ECO:0007669"/>
    <property type="project" value="TreeGrafter"/>
</dbReference>
<dbReference type="InterPro" id="IPR000593">
    <property type="entry name" value="RasGAP_C"/>
</dbReference>
<dbReference type="SUPFAM" id="SSF143885">
    <property type="entry name" value="RGC domain-like"/>
    <property type="match status" value="1"/>
</dbReference>
<dbReference type="SUPFAM" id="SSF47576">
    <property type="entry name" value="Calponin-homology domain, CH-domain"/>
    <property type="match status" value="1"/>
</dbReference>
<dbReference type="PANTHER" id="PTHR14149">
    <property type="entry name" value="RAS GTPASE-ACTIVATING PROTEIN WITH IQ MOTIF"/>
    <property type="match status" value="1"/>
</dbReference>
<evidence type="ECO:0000313" key="5">
    <source>
        <dbReference type="Proteomes" id="UP000245383"/>
    </source>
</evidence>
<dbReference type="SMART" id="SM00015">
    <property type="entry name" value="IQ"/>
    <property type="match status" value="4"/>
</dbReference>
<reference evidence="4 5" key="1">
    <citation type="journal article" date="2018" name="MBio">
        <title>Comparative Genomics Reveals the Core Gene Toolbox for the Fungus-Insect Symbiosis.</title>
        <authorList>
            <person name="Wang Y."/>
            <person name="Stata M."/>
            <person name="Wang W."/>
            <person name="Stajich J.E."/>
            <person name="White M.M."/>
            <person name="Moncalvo J.M."/>
        </authorList>
    </citation>
    <scope>NUCLEOTIDE SEQUENCE [LARGE SCALE GENOMIC DNA]</scope>
    <source>
        <strain evidence="4 5">SWE-8-4</strain>
    </source>
</reference>
<evidence type="ECO:0000259" key="3">
    <source>
        <dbReference type="PROSITE" id="PS50021"/>
    </source>
</evidence>
<name>A0A2T9YL86_9FUNG</name>
<keyword evidence="5" id="KW-1185">Reference proteome</keyword>
<dbReference type="OrthoDB" id="775356at2759"/>
<dbReference type="EMBL" id="MBFR01000139">
    <property type="protein sequence ID" value="PVU93106.1"/>
    <property type="molecule type" value="Genomic_DNA"/>
</dbReference>
<dbReference type="GO" id="GO:0051015">
    <property type="term" value="F:actin filament binding"/>
    <property type="evidence" value="ECO:0007669"/>
    <property type="project" value="TreeGrafter"/>
</dbReference>
<evidence type="ECO:0000313" key="4">
    <source>
        <dbReference type="EMBL" id="PVU93106.1"/>
    </source>
</evidence>
<feature type="compositionally biased region" description="Polar residues" evidence="1">
    <location>
        <begin position="7"/>
        <end position="20"/>
    </location>
</feature>
<dbReference type="PROSITE" id="PS50018">
    <property type="entry name" value="RAS_GTPASE_ACTIV_2"/>
    <property type="match status" value="1"/>
</dbReference>
<sequence length="1661" mass="191030">MVRVRSPTDSTFTNSPNKNDSMPYIPKSRLTTDRISPYANDSPRSSLINLSTPPHFKIASLMSPAINNDFSHLYASRLSMVSIPGSEYSQGNILDSPLDNYSSPFSSMLKDIPDSPDVTGLKGRHKLMKSTSTVSQNPMFKRNGKWCDIERGLLNAYEYLCHVAEAKEWVEGMINRELAPIGEFEESLRDGITLAELAKSFCPQVVGRIVTISKPKHKSYSSLGVKRYLFTENINYFIKAIRAINLPKSFFFEVTDLYDAKNLPKVIYCIHATSHFLESIGLSRCVNNLVGVLEFTEEQLEQTQIKLNNLNASTPLKFNDINRRLSNGSNSKKAQISSQNTTPNSSASTLTGRSSSKINRSNDSINADDSVYSLYSFWTSNPDFVLNLQSYVRRYLALKEFNEKSNARIYKRIVDSTRRIQALIRIFLAKKVLEDLEFENMQFKLKQLELDAFRSKEIEDNQALLRQNFENQRVLEEQNRSEDQRILEEQARFEDQRALEEQNRFEEETNEFNRRIINLQALIRGYLARKLQSDMKIWVKSIKNIQACCRGVLVRLEYTEKLQNWHDVQVKVSKVQALCRGYLVRKQKTHKMDLYKKNINVIVKIQNLFRAKLAGAAYRTLTVENSVPTPIAVRNCAPILDDTDQDLAEELELERLRQLTARKIRDSQHTEQLLKDLDIKIALLVRNKISIDDIVKQTSVHMKFFKELRNPSIINTSRAISTYFAEAQYSESLSALNNLNRNSRQRLDNYQHLFHLLQSQPIYLARLIFYQHNNRSKSQLIDGSKPKISLSIDQANSTFIKDNSDNSSKNELSDSTIMAIFGNAQNLREEYLFLKLLSTTLDLEINSLANIEDFNVFDSAFVSASRTYINSPKNQDYISNIMKTHVLQVINMENLDLECDSLILYKSLIRQEELKTGIKSQKSYDISRDETLNDPETRQTFVNNLRDLRTLSENFLDSILASLELMPYGVRFLCRQFKLLLEEKFPGKSEDQYLKIVGNVLFYQYFSNYITAPHLYGLYDKDLTSLQKKNLLAISKILGQIASGVQFSDNDVYLQPLNNYVSFSSAKFSEYIFSLVNVNDLDVTFQNDEYTDLVSLHKPTLYLSVDDILKVHISLTNNLKVIAPELSLNSKEIAAGNEALKNWLRKSARKSALRKYTSAYFSESDAALPVKSIASIGTFRNDFDRILDFLPSGTVLVEKIEGKNAANRVLAFDDPLLVIMREIGSPPRLSRDPYARSMITLNLSDRFAEDSIAFMASSNSNNQSKILSNSSKLFNNSFVNTDPKNLLSMESERASALYTLFLKTKRNWLAILRVQSGDNLLDILNRPTTPNDEERWEFVVNDELNKLDRRKSHLEKNWRSQKQANQMLQSNMNLNNSKANALKVNTFDKMEPIPGEDIIKEWSHLTFAQLKTKVRIAMQTLEKSRWVDRPRRSAIGKSLKRSRRITKEHDYKIRASNNYQGMLNAIVRDLKTKSARREQRRIELRRIREAYISLNTKTEYINSKRTYYEQYLDSCIQRTIKPKPSSTNNTIVSKLKAKLPGIMNIFGKNSNNSNLNSKNKFGSFKYNAEKLYLKGVLQSVEKVSSRQLDKINFVFSSDEHGVIKVNINSSSGLVSDNSCELRLEDLLQMQYHNTNFILLFNDLVKMNISSLIYFINKKFFA</sequence>
<dbReference type="CDD" id="cd21206">
    <property type="entry name" value="CH_IQGAP"/>
    <property type="match status" value="1"/>
</dbReference>
<dbReference type="STRING" id="133385.A0A2T9YL86"/>
<dbReference type="Pfam" id="PF03836">
    <property type="entry name" value="RasGAP_C"/>
    <property type="match status" value="1"/>
</dbReference>
<evidence type="ECO:0008006" key="6">
    <source>
        <dbReference type="Google" id="ProtNLM"/>
    </source>
</evidence>
<dbReference type="GO" id="GO:0005096">
    <property type="term" value="F:GTPase activator activity"/>
    <property type="evidence" value="ECO:0007669"/>
    <property type="project" value="TreeGrafter"/>
</dbReference>
<dbReference type="GO" id="GO:1903479">
    <property type="term" value="P:mitotic actomyosin contractile ring assembly actin filament organization"/>
    <property type="evidence" value="ECO:0007669"/>
    <property type="project" value="TreeGrafter"/>
</dbReference>
<gene>
    <name evidence="4" type="ORF">BB561_003463</name>
</gene>
<comment type="caution">
    <text evidence="4">The sequence shown here is derived from an EMBL/GenBank/DDBJ whole genome shotgun (WGS) entry which is preliminary data.</text>
</comment>
<dbReference type="Gene3D" id="1.10.506.10">
    <property type="entry name" value="GTPase Activation - p120gap, domain 1"/>
    <property type="match status" value="1"/>
</dbReference>
<dbReference type="InterPro" id="IPR000048">
    <property type="entry name" value="IQ_motif_EF-hand-BS"/>
</dbReference>
<feature type="region of interest" description="Disordered" evidence="1">
    <location>
        <begin position="326"/>
        <end position="361"/>
    </location>
</feature>
<dbReference type="InterPro" id="IPR008936">
    <property type="entry name" value="Rho_GTPase_activation_prot"/>
</dbReference>
<dbReference type="InterPro" id="IPR001936">
    <property type="entry name" value="RasGAP_dom"/>
</dbReference>
<dbReference type="InterPro" id="IPR001715">
    <property type="entry name" value="CH_dom"/>
</dbReference>
<proteinExistence type="predicted"/>
<dbReference type="Pfam" id="PF00616">
    <property type="entry name" value="RasGAP"/>
    <property type="match status" value="1"/>
</dbReference>
<feature type="compositionally biased region" description="Low complexity" evidence="1">
    <location>
        <begin position="345"/>
        <end position="356"/>
    </location>
</feature>
<organism evidence="4 5">
    <name type="scientific">Smittium simulii</name>
    <dbReference type="NCBI Taxonomy" id="133385"/>
    <lineage>
        <taxon>Eukaryota</taxon>
        <taxon>Fungi</taxon>
        <taxon>Fungi incertae sedis</taxon>
        <taxon>Zoopagomycota</taxon>
        <taxon>Kickxellomycotina</taxon>
        <taxon>Harpellomycetes</taxon>
        <taxon>Harpellales</taxon>
        <taxon>Legeriomycetaceae</taxon>
        <taxon>Smittium</taxon>
    </lineage>
</organism>
<dbReference type="SUPFAM" id="SSF48350">
    <property type="entry name" value="GTPase activation domain, GAP"/>
    <property type="match status" value="1"/>
</dbReference>
<accession>A0A2T9YL86</accession>
<feature type="compositionally biased region" description="Polar residues" evidence="1">
    <location>
        <begin position="326"/>
        <end position="344"/>
    </location>
</feature>
<dbReference type="SMART" id="SM00323">
    <property type="entry name" value="RasGAP"/>
    <property type="match status" value="1"/>
</dbReference>
<dbReference type="GO" id="GO:0110085">
    <property type="term" value="C:mitotic actomyosin contractile ring"/>
    <property type="evidence" value="ECO:0007669"/>
    <property type="project" value="TreeGrafter"/>
</dbReference>
<dbReference type="Pfam" id="PF00612">
    <property type="entry name" value="IQ"/>
    <property type="match status" value="3"/>
</dbReference>
<dbReference type="SMART" id="SM00033">
    <property type="entry name" value="CH"/>
    <property type="match status" value="1"/>
</dbReference>
<dbReference type="Pfam" id="PF00307">
    <property type="entry name" value="CH"/>
    <property type="match status" value="1"/>
</dbReference>
<protein>
    <recommendedName>
        <fullName evidence="6">Ras-GAP domain-containing protein</fullName>
    </recommendedName>
</protein>
<dbReference type="PROSITE" id="PS50096">
    <property type="entry name" value="IQ"/>
    <property type="match status" value="3"/>
</dbReference>
<feature type="domain" description="Ras-GAP" evidence="2">
    <location>
        <begin position="827"/>
        <end position="1043"/>
    </location>
</feature>
<evidence type="ECO:0000256" key="1">
    <source>
        <dbReference type="SAM" id="MobiDB-lite"/>
    </source>
</evidence>
<feature type="region of interest" description="Disordered" evidence="1">
    <location>
        <begin position="1"/>
        <end position="38"/>
    </location>
</feature>
<evidence type="ECO:0000259" key="2">
    <source>
        <dbReference type="PROSITE" id="PS50018"/>
    </source>
</evidence>
<dbReference type="Gene3D" id="1.10.418.10">
    <property type="entry name" value="Calponin-like domain"/>
    <property type="match status" value="1"/>
</dbReference>
<dbReference type="Gene3D" id="1.20.5.190">
    <property type="match status" value="1"/>
</dbReference>